<reference evidence="3 4" key="1">
    <citation type="journal article" date="2015" name="Antonie Van Leeuwenhoek">
        <title>Bosea vaviloviae sp. nov., a new species of slow-growing rhizobia isolated from nodules of the relict species Vavilovia formosa (Stev.) Fed.</title>
        <authorList>
            <person name="Safronova V.I."/>
            <person name="Kuznetsova I.G."/>
            <person name="Sazanova A.L."/>
            <person name="Kimeklis A.K."/>
            <person name="Belimov A.A."/>
            <person name="Andronov E.E."/>
            <person name="Pinaev A.G."/>
            <person name="Chizhevskaya E.P."/>
            <person name="Pukhaev A.R."/>
            <person name="Popov K.P."/>
            <person name="Willems A."/>
            <person name="Tikhonovich I.A."/>
        </authorList>
    </citation>
    <scope>NUCLEOTIDE SEQUENCE [LARGE SCALE GENOMIC DNA]</scope>
    <source>
        <strain evidence="3 4">Vaf18</strain>
    </source>
</reference>
<dbReference type="PANTHER" id="PTHR11851">
    <property type="entry name" value="METALLOPROTEASE"/>
    <property type="match status" value="1"/>
</dbReference>
<keyword evidence="4" id="KW-1185">Reference proteome</keyword>
<dbReference type="PANTHER" id="PTHR11851:SF224">
    <property type="entry name" value="PROCESSING PROTEASE"/>
    <property type="match status" value="1"/>
</dbReference>
<dbReference type="AlphaFoldDB" id="A0A1D7U0H7"/>
<sequence>MNAPIPVAHSAIAGPSVAVQKVRSAAGVEAWLVEEHSLPLIAIDFAFDGGATRDPANGTGSAYMISGLLDEGAGDLDAEAFQGKMADHAISLGFDARRDDFHGQLQTLSRHRDTAFELLALALNAPRFDADAVTRVKSQIVAGLQRQAQNPETLCRNALYAAAYPGHPYGRPEKGDIDSVSKLQAAGLKALTRDLLSRGGLKIVVVGDITADELAQRLDQVFGALPEGKPRALPGSPLAIQGLGQTHVIDLDVPQTVLRFVGPGLMRNDPGFIAGSVLNHILGGSAFTSRLFLEVREKRGLAYGVSSSLLPLRESAMLVGGTATRNDRAAESLAVIREEMAKLANEGPSEHEVEEAKRYIIGSYPLRFDTSPKIAAELLSLAVNGFEPEFLSERNRLFAEVTLADIGRVAKRLFGDPRLLVQAVGRPVGLV</sequence>
<organism evidence="3 4">
    <name type="scientific">Bosea vaviloviae</name>
    <dbReference type="NCBI Taxonomy" id="1526658"/>
    <lineage>
        <taxon>Bacteria</taxon>
        <taxon>Pseudomonadati</taxon>
        <taxon>Pseudomonadota</taxon>
        <taxon>Alphaproteobacteria</taxon>
        <taxon>Hyphomicrobiales</taxon>
        <taxon>Boseaceae</taxon>
        <taxon>Bosea</taxon>
    </lineage>
</organism>
<evidence type="ECO:0000259" key="1">
    <source>
        <dbReference type="Pfam" id="PF00675"/>
    </source>
</evidence>
<dbReference type="EMBL" id="CP017147">
    <property type="protein sequence ID" value="AOO80871.1"/>
    <property type="molecule type" value="Genomic_DNA"/>
</dbReference>
<dbReference type="InterPro" id="IPR050361">
    <property type="entry name" value="MPP/UQCRC_Complex"/>
</dbReference>
<evidence type="ECO:0008006" key="5">
    <source>
        <dbReference type="Google" id="ProtNLM"/>
    </source>
</evidence>
<evidence type="ECO:0000313" key="4">
    <source>
        <dbReference type="Proteomes" id="UP000094969"/>
    </source>
</evidence>
<dbReference type="InterPro" id="IPR011765">
    <property type="entry name" value="Pept_M16_N"/>
</dbReference>
<dbReference type="InterPro" id="IPR011249">
    <property type="entry name" value="Metalloenz_LuxS/M16"/>
</dbReference>
<dbReference type="SUPFAM" id="SSF63411">
    <property type="entry name" value="LuxS/MPP-like metallohydrolase"/>
    <property type="match status" value="2"/>
</dbReference>
<protein>
    <recommendedName>
        <fullName evidence="5">Zinc protease</fullName>
    </recommendedName>
</protein>
<dbReference type="STRING" id="1526658.BHK69_10730"/>
<dbReference type="RefSeq" id="WP_069690089.1">
    <property type="nucleotide sequence ID" value="NZ_CP017147.1"/>
</dbReference>
<proteinExistence type="predicted"/>
<feature type="domain" description="Peptidase M16 C-terminal" evidence="2">
    <location>
        <begin position="188"/>
        <end position="358"/>
    </location>
</feature>
<dbReference type="OrthoDB" id="9811314at2"/>
<name>A0A1D7U0H7_9HYPH</name>
<evidence type="ECO:0000259" key="2">
    <source>
        <dbReference type="Pfam" id="PF05193"/>
    </source>
</evidence>
<feature type="domain" description="Peptidase M16 N-terminal" evidence="1">
    <location>
        <begin position="44"/>
        <end position="172"/>
    </location>
</feature>
<dbReference type="GO" id="GO:0046872">
    <property type="term" value="F:metal ion binding"/>
    <property type="evidence" value="ECO:0007669"/>
    <property type="project" value="InterPro"/>
</dbReference>
<dbReference type="KEGG" id="bvv:BHK69_10730"/>
<dbReference type="Pfam" id="PF05193">
    <property type="entry name" value="Peptidase_M16_C"/>
    <property type="match status" value="1"/>
</dbReference>
<dbReference type="InterPro" id="IPR007863">
    <property type="entry name" value="Peptidase_M16_C"/>
</dbReference>
<accession>A0A1D7U0H7</accession>
<dbReference type="Pfam" id="PF00675">
    <property type="entry name" value="Peptidase_M16"/>
    <property type="match status" value="1"/>
</dbReference>
<dbReference type="Proteomes" id="UP000094969">
    <property type="component" value="Chromosome"/>
</dbReference>
<dbReference type="Gene3D" id="3.30.830.10">
    <property type="entry name" value="Metalloenzyme, LuxS/M16 peptidase-like"/>
    <property type="match status" value="2"/>
</dbReference>
<gene>
    <name evidence="3" type="ORF">BHK69_10730</name>
</gene>
<evidence type="ECO:0000313" key="3">
    <source>
        <dbReference type="EMBL" id="AOO80871.1"/>
    </source>
</evidence>